<evidence type="ECO:0000256" key="4">
    <source>
        <dbReference type="SAM" id="MobiDB-lite"/>
    </source>
</evidence>
<feature type="compositionally biased region" description="Low complexity" evidence="4">
    <location>
        <begin position="22"/>
        <end position="34"/>
    </location>
</feature>
<dbReference type="EMBL" id="JAAWVO010034378">
    <property type="protein sequence ID" value="MBN3317298.1"/>
    <property type="molecule type" value="Genomic_DNA"/>
</dbReference>
<dbReference type="GO" id="GO:0001578">
    <property type="term" value="P:microtubule bundle formation"/>
    <property type="evidence" value="ECO:0007669"/>
    <property type="project" value="TreeGrafter"/>
</dbReference>
<feature type="region of interest" description="Disordered" evidence="4">
    <location>
        <begin position="243"/>
        <end position="299"/>
    </location>
</feature>
<feature type="non-terminal residue" evidence="5">
    <location>
        <position position="925"/>
    </location>
</feature>
<feature type="region of interest" description="Disordered" evidence="4">
    <location>
        <begin position="338"/>
        <end position="368"/>
    </location>
</feature>
<evidence type="ECO:0000256" key="3">
    <source>
        <dbReference type="SAM" id="Coils"/>
    </source>
</evidence>
<feature type="compositionally biased region" description="Basic and acidic residues" evidence="4">
    <location>
        <begin position="359"/>
        <end position="368"/>
    </location>
</feature>
<feature type="non-terminal residue" evidence="5">
    <location>
        <position position="1"/>
    </location>
</feature>
<proteinExistence type="inferred from homology"/>
<comment type="caution">
    <text evidence="5">The sequence shown here is derived from an EMBL/GenBank/DDBJ whole genome shotgun (WGS) entry which is preliminary data.</text>
</comment>
<comment type="similarity">
    <text evidence="1">Belongs to the CCSER family.</text>
</comment>
<feature type="region of interest" description="Disordered" evidence="4">
    <location>
        <begin position="164"/>
        <end position="193"/>
    </location>
</feature>
<organism evidence="5 6">
    <name type="scientific">Atractosteus spatula</name>
    <name type="common">Alligator gar</name>
    <name type="synonym">Lepisosteus spatula</name>
    <dbReference type="NCBI Taxonomy" id="7917"/>
    <lineage>
        <taxon>Eukaryota</taxon>
        <taxon>Metazoa</taxon>
        <taxon>Chordata</taxon>
        <taxon>Craniata</taxon>
        <taxon>Vertebrata</taxon>
        <taxon>Euteleostomi</taxon>
        <taxon>Actinopterygii</taxon>
        <taxon>Neopterygii</taxon>
        <taxon>Holostei</taxon>
        <taxon>Semionotiformes</taxon>
        <taxon>Lepisosteidae</taxon>
        <taxon>Atractosteus</taxon>
    </lineage>
</organism>
<sequence>MEEKALSKPSMVSRLPKFGVRPPGSSLLPNGSGSDQRNSAPEGKGCPAARQNGVVRMSSFSLKWKKGSGTSSCLTSPEENADSVEKVEEGGSGRLQQQQLAPVREIKKPSAPNIKLRKTTGASTAPKPVSQASSAGSRGGLIAGRPLSGQNFYSSKAGLNGLGNGSTSRFGSGLQRPRANSGSARSSSRESLTQSSDSLKSLCLDNIVRSQSFSHFKQLPSPPSLSMTRSYSFNKAVELAKPLANPQLHNKTKPTTSAPVLPNGRGGGGGGPPKGPLTRPVGNSSTTPSHGALKKPLLPNCMLGKPSVLSYRKTRPSLVKPSRPLLAGKVGVETVAVEEQGESGVGKGNLEEPSPTTPEAKDPEDTEKPEFLERLQEGTAYTLREQESNMRYLGEGLEDMSLSSTSSLERNDTSEEYLDDFDNLGNGDDNVPRNRADGTPTQMHLSGFLSDGMDWVEVGLPGTGSEEAYGLLEGPNAPFSLSPEGDFPAGSSLELSPSDSSGGTYMWDEEGMGEPLGPATHPCGSYDDSDINSMDILNNLDNLDSCDLEDDDLMLDVELPDDGSLNSGDADGMSQLDRSERGGRQGHWRRRQHRWSGPDHFHSDTSSSPGVGQHRLDRVSLSRLGTGFLGSTTGPFEGYGSSGSGRAAPRPLQPLGWQENTVMLDELTLRHMAQDCTSVKTQLLKLRRLLQMGDGGTVQDSHLSGASSPDPLEDSRVPLQVEELMKEVQQLREELKSKDQTIEQLRQQAPARCHCQHRVPEVKTERRTHQDKATQTPWRGNAPISSSHHCASLYPHHPAREEMALPCLYRSHSLLHNSKISCVFVFHLFISSVILSLSMASTNALLILRWRSPSVQSSSAERRRDELGVLPAPFFSPWQGSYQGTPRASAPHRRQTSNTTAFQPLPHRAPRPGKTSKNSPHRGPQ</sequence>
<feature type="compositionally biased region" description="Low complexity" evidence="4">
    <location>
        <begin position="490"/>
        <end position="503"/>
    </location>
</feature>
<gene>
    <name evidence="5" type="primary">Ccser2</name>
    <name evidence="5" type="ORF">GTO95_0006721</name>
</gene>
<dbReference type="PANTHER" id="PTHR22461:SF2">
    <property type="entry name" value="SERINE-RICH COILED-COIL DOMAIN-CONTAINING PROTEIN 2"/>
    <property type="match status" value="1"/>
</dbReference>
<evidence type="ECO:0000256" key="1">
    <source>
        <dbReference type="ARBA" id="ARBA00010949"/>
    </source>
</evidence>
<dbReference type="GO" id="GO:0015630">
    <property type="term" value="C:microtubule cytoskeleton"/>
    <property type="evidence" value="ECO:0007669"/>
    <property type="project" value="TreeGrafter"/>
</dbReference>
<feature type="region of interest" description="Disordered" evidence="4">
    <location>
        <begin position="875"/>
        <end position="925"/>
    </location>
</feature>
<name>A0A8J7TBN2_ATRSP</name>
<feature type="compositionally biased region" description="Polar residues" evidence="4">
    <location>
        <begin position="247"/>
        <end position="258"/>
    </location>
</feature>
<protein>
    <submittedName>
        <fullName evidence="5">CCSE2 protein</fullName>
    </submittedName>
</protein>
<keyword evidence="2 3" id="KW-0175">Coiled coil</keyword>
<evidence type="ECO:0000313" key="5">
    <source>
        <dbReference type="EMBL" id="MBN3317298.1"/>
    </source>
</evidence>
<feature type="compositionally biased region" description="Basic residues" evidence="4">
    <location>
        <begin position="584"/>
        <end position="594"/>
    </location>
</feature>
<evidence type="ECO:0000313" key="6">
    <source>
        <dbReference type="Proteomes" id="UP000736164"/>
    </source>
</evidence>
<feature type="region of interest" description="Disordered" evidence="4">
    <location>
        <begin position="762"/>
        <end position="781"/>
    </location>
</feature>
<feature type="compositionally biased region" description="Polar residues" evidence="4">
    <location>
        <begin position="68"/>
        <end position="78"/>
    </location>
</feature>
<keyword evidence="6" id="KW-1185">Reference proteome</keyword>
<feature type="coiled-coil region" evidence="3">
    <location>
        <begin position="721"/>
        <end position="748"/>
    </location>
</feature>
<feature type="region of interest" description="Disordered" evidence="4">
    <location>
        <begin position="557"/>
        <end position="613"/>
    </location>
</feature>
<dbReference type="PANTHER" id="PTHR22461">
    <property type="entry name" value="SERINE-RICH COILED-COIL DOMAIN-CONTAINING PROTEIN 2-RELATED"/>
    <property type="match status" value="1"/>
</dbReference>
<feature type="compositionally biased region" description="Basic and acidic residues" evidence="4">
    <location>
        <begin position="762"/>
        <end position="772"/>
    </location>
</feature>
<dbReference type="Proteomes" id="UP000736164">
    <property type="component" value="Unassembled WGS sequence"/>
</dbReference>
<feature type="region of interest" description="Disordered" evidence="4">
    <location>
        <begin position="1"/>
        <end position="143"/>
    </location>
</feature>
<feature type="region of interest" description="Disordered" evidence="4">
    <location>
        <begin position="466"/>
        <end position="525"/>
    </location>
</feature>
<dbReference type="InterPro" id="IPR029627">
    <property type="entry name" value="CCSER"/>
</dbReference>
<dbReference type="GO" id="GO:0008017">
    <property type="term" value="F:microtubule binding"/>
    <property type="evidence" value="ECO:0007669"/>
    <property type="project" value="TreeGrafter"/>
</dbReference>
<feature type="region of interest" description="Disordered" evidence="4">
    <location>
        <begin position="401"/>
        <end position="438"/>
    </location>
</feature>
<accession>A0A8J7TBN2</accession>
<evidence type="ECO:0000256" key="2">
    <source>
        <dbReference type="ARBA" id="ARBA00023054"/>
    </source>
</evidence>
<feature type="compositionally biased region" description="Low complexity" evidence="4">
    <location>
        <begin position="176"/>
        <end position="193"/>
    </location>
</feature>
<reference evidence="5" key="1">
    <citation type="journal article" date="2021" name="Cell">
        <title>Tracing the genetic footprints of vertebrate landing in non-teleost ray-finned fishes.</title>
        <authorList>
            <person name="Bi X."/>
            <person name="Wang K."/>
            <person name="Yang L."/>
            <person name="Pan H."/>
            <person name="Jiang H."/>
            <person name="Wei Q."/>
            <person name="Fang M."/>
            <person name="Yu H."/>
            <person name="Zhu C."/>
            <person name="Cai Y."/>
            <person name="He Y."/>
            <person name="Gan X."/>
            <person name="Zeng H."/>
            <person name="Yu D."/>
            <person name="Zhu Y."/>
            <person name="Jiang H."/>
            <person name="Qiu Q."/>
            <person name="Yang H."/>
            <person name="Zhang Y.E."/>
            <person name="Wang W."/>
            <person name="Zhu M."/>
            <person name="He S."/>
            <person name="Zhang G."/>
        </authorList>
    </citation>
    <scope>NUCLEOTIDE SEQUENCE</scope>
    <source>
        <strain evidence="5">Allg_001</strain>
    </source>
</reference>
<dbReference type="AlphaFoldDB" id="A0A8J7TBN2"/>